<dbReference type="InterPro" id="IPR036179">
    <property type="entry name" value="Ig-like_dom_sf"/>
</dbReference>
<keyword evidence="5" id="KW-1133">Transmembrane helix</keyword>
<evidence type="ECO:0000256" key="2">
    <source>
        <dbReference type="ARBA" id="ARBA00023136"/>
    </source>
</evidence>
<evidence type="ECO:0000256" key="3">
    <source>
        <dbReference type="ARBA" id="ARBA00023157"/>
    </source>
</evidence>
<dbReference type="HOGENOM" id="CLU_033543_1_0_1"/>
<evidence type="ECO:0000256" key="4">
    <source>
        <dbReference type="SAM" id="MobiDB-lite"/>
    </source>
</evidence>
<dbReference type="Proteomes" id="UP000001646">
    <property type="component" value="Chromosome 3"/>
</dbReference>
<proteinExistence type="predicted"/>
<keyword evidence="3" id="KW-1015">Disulfide bond</keyword>
<reference evidence="7" key="3">
    <citation type="submission" date="2025-09" db="UniProtKB">
        <authorList>
            <consortium name="Ensembl"/>
        </authorList>
    </citation>
    <scope>IDENTIFICATION</scope>
</reference>
<name>R4G9X4_ANOCA</name>
<dbReference type="eggNOG" id="ENOG502QWNP">
    <property type="taxonomic scope" value="Eukaryota"/>
</dbReference>
<dbReference type="PROSITE" id="PS50835">
    <property type="entry name" value="IG_LIKE"/>
    <property type="match status" value="1"/>
</dbReference>
<accession>R4G9X4</accession>
<organism evidence="7 8">
    <name type="scientific">Anolis carolinensis</name>
    <name type="common">Green anole</name>
    <name type="synonym">American chameleon</name>
    <dbReference type="NCBI Taxonomy" id="28377"/>
    <lineage>
        <taxon>Eukaryota</taxon>
        <taxon>Metazoa</taxon>
        <taxon>Chordata</taxon>
        <taxon>Craniata</taxon>
        <taxon>Vertebrata</taxon>
        <taxon>Euteleostomi</taxon>
        <taxon>Lepidosauria</taxon>
        <taxon>Squamata</taxon>
        <taxon>Bifurcata</taxon>
        <taxon>Unidentata</taxon>
        <taxon>Episquamata</taxon>
        <taxon>Toxicofera</taxon>
        <taxon>Iguania</taxon>
        <taxon>Dactyloidae</taxon>
        <taxon>Anolis</taxon>
    </lineage>
</organism>
<dbReference type="AlphaFoldDB" id="R4G9X4"/>
<dbReference type="InterPro" id="IPR013162">
    <property type="entry name" value="CD80_C2-set"/>
</dbReference>
<gene>
    <name evidence="7" type="primary">CD96</name>
</gene>
<dbReference type="PANTHER" id="PTHR15317">
    <property type="entry name" value="T-CELL SURFACE PROTEIN TACTILE"/>
    <property type="match status" value="1"/>
</dbReference>
<keyword evidence="5" id="KW-0812">Transmembrane</keyword>
<evidence type="ECO:0000313" key="7">
    <source>
        <dbReference type="Ensembl" id="ENSACAP00000022044.2"/>
    </source>
</evidence>
<keyword evidence="8" id="KW-1185">Reference proteome</keyword>
<feature type="transmembrane region" description="Helical" evidence="5">
    <location>
        <begin position="484"/>
        <end position="505"/>
    </location>
</feature>
<feature type="domain" description="Ig-like" evidence="6">
    <location>
        <begin position="286"/>
        <end position="388"/>
    </location>
</feature>
<dbReference type="Bgee" id="ENSACAG00000028406">
    <property type="expression patterns" value="Expressed in adrenal gland and 6 other cell types or tissues"/>
</dbReference>
<dbReference type="Gene3D" id="2.60.40.10">
    <property type="entry name" value="Immunoglobulins"/>
    <property type="match status" value="3"/>
</dbReference>
<dbReference type="Ensembl" id="ENSACAT00000029462.2">
    <property type="protein sequence ID" value="ENSACAP00000022044.2"/>
    <property type="gene ID" value="ENSACAG00000028406.2"/>
</dbReference>
<dbReference type="GeneTree" id="ENSGT00390000003446"/>
<evidence type="ECO:0000256" key="1">
    <source>
        <dbReference type="ARBA" id="ARBA00004167"/>
    </source>
</evidence>
<protein>
    <submittedName>
        <fullName evidence="7">CD96 molecule</fullName>
    </submittedName>
</protein>
<dbReference type="PANTHER" id="PTHR15317:SF1">
    <property type="entry name" value="T-CELL SURFACE PROTEIN TACTILE"/>
    <property type="match status" value="1"/>
</dbReference>
<dbReference type="Pfam" id="PF08205">
    <property type="entry name" value="C2-set_2"/>
    <property type="match status" value="1"/>
</dbReference>
<dbReference type="InterPro" id="IPR007110">
    <property type="entry name" value="Ig-like_dom"/>
</dbReference>
<dbReference type="GO" id="GO:0006954">
    <property type="term" value="P:inflammatory response"/>
    <property type="evidence" value="ECO:0000318"/>
    <property type="project" value="GO_Central"/>
</dbReference>
<dbReference type="GO" id="GO:0005737">
    <property type="term" value="C:cytoplasm"/>
    <property type="evidence" value="ECO:0007669"/>
    <property type="project" value="Ensembl"/>
</dbReference>
<dbReference type="InParanoid" id="R4G9X4"/>
<feature type="region of interest" description="Disordered" evidence="4">
    <location>
        <begin position="455"/>
        <end position="478"/>
    </location>
</feature>
<keyword evidence="2 5" id="KW-0472">Membrane</keyword>
<sequence>MLILLINLHLKMEMRWLVWAYYFILNHFILMHLISGQSEIIIKKEEYVYALPGDDVTLTCSILKGKGVHVTQTQWSKVDAASQRNIGVYNPRYGTVYTDRGYNYSINFRKSFQYCQTDFSHSLSSTNHMECDQWILQMRNVSLEQSGLYECSFATYPAGTTSSEINLVVMKSDDKNFVVETLLNQTLEIPCLKDMPSENLTNASLNWFLKENKNEELLISKQSYYGHEYITRPTSFKERIKMNQENTLIISPVSVFDDGTKFICSVVYQPGRMIRSTTVMKVFVKPEISITLNENFRGKANFTCMVRKAFPKPKLLWYIGGEILKDKSEGIFMENEEPKVAGGFFEMRSLLTIWSTTQLPINQSFKCISVYRFPGNQTQNVSSEEVLSYGLQKTVKSIKPSRQVTPVLESSTIRTLSTGRVAEKSTLTIPDHSFTAKNWLNSTGNLSTERVVEQTTVSSSDNSPTLKGRFNTNGTTTSPKHTNFSWPAVVAALLSFCTFFIILGIRKWCQYQKEIMNRPPSFKPPPPPIKYTSMPRQKRHN</sequence>
<evidence type="ECO:0000259" key="6">
    <source>
        <dbReference type="PROSITE" id="PS50835"/>
    </source>
</evidence>
<dbReference type="InterPro" id="IPR042381">
    <property type="entry name" value="CD96"/>
</dbReference>
<reference evidence="7 8" key="1">
    <citation type="submission" date="2009-12" db="EMBL/GenBank/DDBJ databases">
        <title>The Genome Sequence of Anolis carolinensis (Green Anole Lizard).</title>
        <authorList>
            <consortium name="The Genome Sequencing Platform"/>
            <person name="Di Palma F."/>
            <person name="Alfoldi J."/>
            <person name="Heiman D."/>
            <person name="Young S."/>
            <person name="Grabherr M."/>
            <person name="Johnson J."/>
            <person name="Lander E.S."/>
            <person name="Lindblad-Toh K."/>
        </authorList>
    </citation>
    <scope>NUCLEOTIDE SEQUENCE [LARGE SCALE GENOMIC DNA]</scope>
    <source>
        <strain evidence="7 8">JBL SC #1</strain>
    </source>
</reference>
<dbReference type="InterPro" id="IPR013783">
    <property type="entry name" value="Ig-like_fold"/>
</dbReference>
<dbReference type="InterPro" id="IPR003599">
    <property type="entry name" value="Ig_sub"/>
</dbReference>
<dbReference type="SUPFAM" id="SSF48726">
    <property type="entry name" value="Immunoglobulin"/>
    <property type="match status" value="3"/>
</dbReference>
<comment type="subcellular location">
    <subcellularLocation>
        <location evidence="1">Membrane</location>
        <topology evidence="1">Single-pass membrane protein</topology>
    </subcellularLocation>
</comment>
<evidence type="ECO:0000256" key="5">
    <source>
        <dbReference type="SAM" id="Phobius"/>
    </source>
</evidence>
<reference evidence="7" key="2">
    <citation type="submission" date="2025-08" db="UniProtKB">
        <authorList>
            <consortium name="Ensembl"/>
        </authorList>
    </citation>
    <scope>IDENTIFICATION</scope>
</reference>
<feature type="region of interest" description="Disordered" evidence="4">
    <location>
        <begin position="517"/>
        <end position="541"/>
    </location>
</feature>
<evidence type="ECO:0000313" key="8">
    <source>
        <dbReference type="Proteomes" id="UP000001646"/>
    </source>
</evidence>
<dbReference type="GO" id="GO:0016020">
    <property type="term" value="C:membrane"/>
    <property type="evidence" value="ECO:0007669"/>
    <property type="project" value="UniProtKB-SubCell"/>
</dbReference>
<dbReference type="GO" id="GO:0007160">
    <property type="term" value="P:cell-matrix adhesion"/>
    <property type="evidence" value="ECO:0000318"/>
    <property type="project" value="GO_Central"/>
</dbReference>
<dbReference type="SMART" id="SM00409">
    <property type="entry name" value="IG"/>
    <property type="match status" value="2"/>
</dbReference>